<sequence length="157" mass="16805">MPDLPLPADWVGAAAVARALGCSPQTARLYLRPHQAGSIMQGRARTYHPAVLTELLAAGPTDPWRQPGELSVSAAAARLGITPYQVRTLLTAHALTPVSRRHAHTRAAAHLTLEQLSVLAASLGTRRELEHTVEASTEAARARKATREAISDMRRAG</sequence>
<dbReference type="Proteomes" id="UP001276150">
    <property type="component" value="Unassembled WGS sequence"/>
</dbReference>
<evidence type="ECO:0000313" key="2">
    <source>
        <dbReference type="EMBL" id="MDV6376434.1"/>
    </source>
</evidence>
<evidence type="ECO:0000256" key="1">
    <source>
        <dbReference type="SAM" id="MobiDB-lite"/>
    </source>
</evidence>
<reference evidence="2 3" key="1">
    <citation type="submission" date="2022-11" db="EMBL/GenBank/DDBJ databases">
        <title>Deinococcus ZS9-10, Low Temperature and Draught-tolerating, UV-resistant Bacteria from Continental Antarctica.</title>
        <authorList>
            <person name="Cheng L."/>
        </authorList>
    </citation>
    <scope>NUCLEOTIDE SEQUENCE [LARGE SCALE GENOMIC DNA]</scope>
    <source>
        <strain evidence="2 3">ZS9-10</strain>
    </source>
</reference>
<evidence type="ECO:0000313" key="3">
    <source>
        <dbReference type="Proteomes" id="UP001276150"/>
    </source>
</evidence>
<evidence type="ECO:0008006" key="4">
    <source>
        <dbReference type="Google" id="ProtNLM"/>
    </source>
</evidence>
<dbReference type="RefSeq" id="WP_317641790.1">
    <property type="nucleotide sequence ID" value="NZ_JAPMIV010000062.1"/>
</dbReference>
<gene>
    <name evidence="2" type="ORF">ORD21_17710</name>
</gene>
<dbReference type="EMBL" id="JAPMIV010000062">
    <property type="protein sequence ID" value="MDV6376434.1"/>
    <property type="molecule type" value="Genomic_DNA"/>
</dbReference>
<accession>A0ABU4DVG2</accession>
<protein>
    <recommendedName>
        <fullName evidence="4">MerR family transcriptional regulator</fullName>
    </recommendedName>
</protein>
<feature type="compositionally biased region" description="Basic and acidic residues" evidence="1">
    <location>
        <begin position="145"/>
        <end position="157"/>
    </location>
</feature>
<organism evidence="2 3">
    <name type="scientific">Deinococcus arenicola</name>
    <dbReference type="NCBI Taxonomy" id="2994950"/>
    <lineage>
        <taxon>Bacteria</taxon>
        <taxon>Thermotogati</taxon>
        <taxon>Deinococcota</taxon>
        <taxon>Deinococci</taxon>
        <taxon>Deinococcales</taxon>
        <taxon>Deinococcaceae</taxon>
        <taxon>Deinococcus</taxon>
    </lineage>
</organism>
<keyword evidence="3" id="KW-1185">Reference proteome</keyword>
<feature type="region of interest" description="Disordered" evidence="1">
    <location>
        <begin position="134"/>
        <end position="157"/>
    </location>
</feature>
<proteinExistence type="predicted"/>
<comment type="caution">
    <text evidence="2">The sequence shown here is derived from an EMBL/GenBank/DDBJ whole genome shotgun (WGS) entry which is preliminary data.</text>
</comment>
<name>A0ABU4DVG2_9DEIO</name>